<keyword evidence="7" id="KW-0964">Secreted</keyword>
<sequence length="540" mass="61978">MLQLACFFDFVLLVAGVMSVTQIEITPSATFVFMGSFLEHTSLTIHAILYFFTFVYVLICRKDTLSGQKICLLASFALFLSCIDASVTVWCFTKTTDTQSKFESFLKGIYGDSKWPAQSFFNNLTLCCSFSRLPHLSYQLSYFIYFHQCDSTHRNSARNGSSDDHDFSLDSSSQLHSHNYADWTIQEPREKNKTENEFLGDRSCPQYKPSRSNSDNEEHHRPEERKGSICGINEQTASKDGQNDNLVSYNNCNCSAVEPLSKSPSLSPSSNYVSQKFRKSLFQLLDYIQKQMTLATDKAIDFTVEKLKEDSFDNVHTEQKIETERASRFPLNAAEVTASVVVLKDFKEFEATNVTGKIVLFSPLWQGYGKTVAYRGALQRVKTKVVQWRHWCYNSNWMHSNREAELIERLYNRQKEIVVQMSFKSTMKEDTSSRNTVFEIKGSQWPNQIVLLSAHMDSWDVGQGAMDDGGGMAAVTKFYIYFTKKVRSKEDNTRICWNESQKNRIEQIVQLLNEYEIPLSVEIALTREMSVFGQKTKCWS</sequence>
<evidence type="ECO:0000256" key="6">
    <source>
        <dbReference type="ARBA" id="ARBA00014116"/>
    </source>
</evidence>
<dbReference type="AlphaFoldDB" id="A0A915CL75"/>
<keyword evidence="9" id="KW-0645">Protease</keyword>
<keyword evidence="10" id="KW-0479">Metal-binding</keyword>
<evidence type="ECO:0000256" key="21">
    <source>
        <dbReference type="ARBA" id="ARBA00033328"/>
    </source>
</evidence>
<reference evidence="27" key="1">
    <citation type="submission" date="2022-11" db="UniProtKB">
        <authorList>
            <consortium name="WormBaseParasite"/>
        </authorList>
    </citation>
    <scope>IDENTIFICATION</scope>
</reference>
<organism evidence="26 27">
    <name type="scientific">Ditylenchus dipsaci</name>
    <dbReference type="NCBI Taxonomy" id="166011"/>
    <lineage>
        <taxon>Eukaryota</taxon>
        <taxon>Metazoa</taxon>
        <taxon>Ecdysozoa</taxon>
        <taxon>Nematoda</taxon>
        <taxon>Chromadorea</taxon>
        <taxon>Rhabditida</taxon>
        <taxon>Tylenchina</taxon>
        <taxon>Tylenchomorpha</taxon>
        <taxon>Sphaerularioidea</taxon>
        <taxon>Anguinidae</taxon>
        <taxon>Anguininae</taxon>
        <taxon>Ditylenchus</taxon>
    </lineage>
</organism>
<feature type="compositionally biased region" description="Polar residues" evidence="22">
    <location>
        <begin position="233"/>
        <end position="245"/>
    </location>
</feature>
<evidence type="ECO:0000256" key="13">
    <source>
        <dbReference type="ARBA" id="ARBA00022824"/>
    </source>
</evidence>
<evidence type="ECO:0000256" key="2">
    <source>
        <dbReference type="ARBA" id="ARBA00004371"/>
    </source>
</evidence>
<keyword evidence="13" id="KW-0256">Endoplasmic reticulum</keyword>
<evidence type="ECO:0000256" key="7">
    <source>
        <dbReference type="ARBA" id="ARBA00022525"/>
    </source>
</evidence>
<keyword evidence="14" id="KW-0862">Zinc</keyword>
<comment type="similarity">
    <text evidence="5">Belongs to the peptidase M28 family.</text>
</comment>
<dbReference type="InterPro" id="IPR007484">
    <property type="entry name" value="Peptidase_M28"/>
</dbReference>
<keyword evidence="23" id="KW-0812">Transmembrane</keyword>
<keyword evidence="26" id="KW-1185">Reference proteome</keyword>
<evidence type="ECO:0000256" key="5">
    <source>
        <dbReference type="ARBA" id="ARBA00010918"/>
    </source>
</evidence>
<evidence type="ECO:0000259" key="25">
    <source>
        <dbReference type="Pfam" id="PF04389"/>
    </source>
</evidence>
<feature type="region of interest" description="Disordered" evidence="22">
    <location>
        <begin position="195"/>
        <end position="245"/>
    </location>
</feature>
<dbReference type="GO" id="GO:0005794">
    <property type="term" value="C:Golgi apparatus"/>
    <property type="evidence" value="ECO:0007669"/>
    <property type="project" value="UniProtKB-SubCell"/>
</dbReference>
<evidence type="ECO:0000256" key="12">
    <source>
        <dbReference type="ARBA" id="ARBA00022801"/>
    </source>
</evidence>
<keyword evidence="17" id="KW-0865">Zymogen</keyword>
<dbReference type="InterPro" id="IPR039866">
    <property type="entry name" value="CPQ"/>
</dbReference>
<dbReference type="PANTHER" id="PTHR12053">
    <property type="entry name" value="PROTEASE FAMILY M28 PLASMA GLUTAMATE CARBOXYPEPTIDASE-RELATED"/>
    <property type="match status" value="1"/>
</dbReference>
<dbReference type="GO" id="GO:0043171">
    <property type="term" value="P:peptide catabolic process"/>
    <property type="evidence" value="ECO:0007669"/>
    <property type="project" value="TreeGrafter"/>
</dbReference>
<keyword evidence="12" id="KW-0378">Hydrolase</keyword>
<evidence type="ECO:0000256" key="19">
    <source>
        <dbReference type="ARBA" id="ARBA00023228"/>
    </source>
</evidence>
<protein>
    <recommendedName>
        <fullName evidence="6">Carboxypeptidase Q</fullName>
    </recommendedName>
    <alternativeName>
        <fullName evidence="21">Plasma glutamate carboxypeptidase</fullName>
    </alternativeName>
</protein>
<comment type="subcellular location">
    <subcellularLocation>
        <location evidence="1">Endoplasmic reticulum</location>
    </subcellularLocation>
    <subcellularLocation>
        <location evidence="3">Golgi apparatus</location>
    </subcellularLocation>
    <subcellularLocation>
        <location evidence="2">Lysosome</location>
    </subcellularLocation>
    <subcellularLocation>
        <location evidence="4">Secreted</location>
    </subcellularLocation>
</comment>
<keyword evidence="18" id="KW-0325">Glycoprotein</keyword>
<dbReference type="GO" id="GO:0005615">
    <property type="term" value="C:extracellular space"/>
    <property type="evidence" value="ECO:0007669"/>
    <property type="project" value="TreeGrafter"/>
</dbReference>
<evidence type="ECO:0000256" key="18">
    <source>
        <dbReference type="ARBA" id="ARBA00023180"/>
    </source>
</evidence>
<keyword evidence="23" id="KW-0472">Membrane</keyword>
<dbReference type="GO" id="GO:0070573">
    <property type="term" value="F:metallodipeptidase activity"/>
    <property type="evidence" value="ECO:0007669"/>
    <property type="project" value="InterPro"/>
</dbReference>
<keyword evidence="16" id="KW-0482">Metalloprotease</keyword>
<evidence type="ECO:0000256" key="15">
    <source>
        <dbReference type="ARBA" id="ARBA00023034"/>
    </source>
</evidence>
<evidence type="ECO:0000313" key="27">
    <source>
        <dbReference type="WBParaSite" id="jg10142"/>
    </source>
</evidence>
<feature type="domain" description="Peptidase M28" evidence="25">
    <location>
        <begin position="435"/>
        <end position="497"/>
    </location>
</feature>
<evidence type="ECO:0000256" key="16">
    <source>
        <dbReference type="ARBA" id="ARBA00023049"/>
    </source>
</evidence>
<dbReference type="Proteomes" id="UP000887574">
    <property type="component" value="Unplaced"/>
</dbReference>
<dbReference type="GO" id="GO:0005764">
    <property type="term" value="C:lysosome"/>
    <property type="evidence" value="ECO:0007669"/>
    <property type="project" value="UniProtKB-SubCell"/>
</dbReference>
<feature type="transmembrane region" description="Helical" evidence="23">
    <location>
        <begin position="71"/>
        <end position="90"/>
    </location>
</feature>
<dbReference type="GO" id="GO:0005783">
    <property type="term" value="C:endoplasmic reticulum"/>
    <property type="evidence" value="ECO:0007669"/>
    <property type="project" value="UniProtKB-SubCell"/>
</dbReference>
<feature type="signal peptide" evidence="24">
    <location>
        <begin position="1"/>
        <end position="19"/>
    </location>
</feature>
<dbReference type="GO" id="GO:0006508">
    <property type="term" value="P:proteolysis"/>
    <property type="evidence" value="ECO:0007669"/>
    <property type="project" value="UniProtKB-KW"/>
</dbReference>
<evidence type="ECO:0000313" key="26">
    <source>
        <dbReference type="Proteomes" id="UP000887574"/>
    </source>
</evidence>
<evidence type="ECO:0000256" key="10">
    <source>
        <dbReference type="ARBA" id="ARBA00022723"/>
    </source>
</evidence>
<dbReference type="Gene3D" id="3.40.630.10">
    <property type="entry name" value="Zn peptidases"/>
    <property type="match status" value="1"/>
</dbReference>
<dbReference type="GO" id="GO:0046872">
    <property type="term" value="F:metal ion binding"/>
    <property type="evidence" value="ECO:0007669"/>
    <property type="project" value="UniProtKB-KW"/>
</dbReference>
<dbReference type="SUPFAM" id="SSF53187">
    <property type="entry name" value="Zn-dependent exopeptidases"/>
    <property type="match status" value="1"/>
</dbReference>
<evidence type="ECO:0000256" key="4">
    <source>
        <dbReference type="ARBA" id="ARBA00004613"/>
    </source>
</evidence>
<accession>A0A915CL75</accession>
<evidence type="ECO:0000256" key="23">
    <source>
        <dbReference type="SAM" id="Phobius"/>
    </source>
</evidence>
<keyword evidence="23" id="KW-1133">Transmembrane helix</keyword>
<evidence type="ECO:0000256" key="17">
    <source>
        <dbReference type="ARBA" id="ARBA00023145"/>
    </source>
</evidence>
<keyword evidence="19" id="KW-0458">Lysosome</keyword>
<evidence type="ECO:0000256" key="24">
    <source>
        <dbReference type="SAM" id="SignalP"/>
    </source>
</evidence>
<evidence type="ECO:0000256" key="3">
    <source>
        <dbReference type="ARBA" id="ARBA00004555"/>
    </source>
</evidence>
<evidence type="ECO:0000256" key="11">
    <source>
        <dbReference type="ARBA" id="ARBA00022729"/>
    </source>
</evidence>
<evidence type="ECO:0000256" key="14">
    <source>
        <dbReference type="ARBA" id="ARBA00022833"/>
    </source>
</evidence>
<keyword evidence="8" id="KW-0121">Carboxypeptidase</keyword>
<keyword evidence="15" id="KW-0333">Golgi apparatus</keyword>
<feature type="compositionally biased region" description="Basic and acidic residues" evidence="22">
    <location>
        <begin position="214"/>
        <end position="227"/>
    </location>
</feature>
<feature type="chain" id="PRO_5037668369" description="Carboxypeptidase Q" evidence="24">
    <location>
        <begin position="20"/>
        <end position="540"/>
    </location>
</feature>
<feature type="transmembrane region" description="Helical" evidence="23">
    <location>
        <begin position="43"/>
        <end position="59"/>
    </location>
</feature>
<evidence type="ECO:0000256" key="22">
    <source>
        <dbReference type="SAM" id="MobiDB-lite"/>
    </source>
</evidence>
<evidence type="ECO:0000256" key="9">
    <source>
        <dbReference type="ARBA" id="ARBA00022670"/>
    </source>
</evidence>
<name>A0A915CL75_9BILA</name>
<evidence type="ECO:0000256" key="1">
    <source>
        <dbReference type="ARBA" id="ARBA00004240"/>
    </source>
</evidence>
<keyword evidence="11 24" id="KW-0732">Signal</keyword>
<proteinExistence type="inferred from homology"/>
<dbReference type="GO" id="GO:0004180">
    <property type="term" value="F:carboxypeptidase activity"/>
    <property type="evidence" value="ECO:0007669"/>
    <property type="project" value="UniProtKB-KW"/>
</dbReference>
<dbReference type="PANTHER" id="PTHR12053:SF3">
    <property type="entry name" value="CARBOXYPEPTIDASE Q"/>
    <property type="match status" value="1"/>
</dbReference>
<evidence type="ECO:0000256" key="20">
    <source>
        <dbReference type="ARBA" id="ARBA00025833"/>
    </source>
</evidence>
<dbReference type="Gene3D" id="3.50.30.30">
    <property type="match status" value="1"/>
</dbReference>
<dbReference type="Pfam" id="PF04389">
    <property type="entry name" value="Peptidase_M28"/>
    <property type="match status" value="1"/>
</dbReference>
<dbReference type="WBParaSite" id="jg10142">
    <property type="protein sequence ID" value="jg10142"/>
    <property type="gene ID" value="jg10142"/>
</dbReference>
<comment type="subunit">
    <text evidence="20">Homodimer. The monomeric form is inactive while the homodimer is active.</text>
</comment>
<evidence type="ECO:0000256" key="8">
    <source>
        <dbReference type="ARBA" id="ARBA00022645"/>
    </source>
</evidence>